<accession>K0SXB5</accession>
<proteinExistence type="predicted"/>
<name>K0SXB5_THAOC</name>
<organism evidence="6 7">
    <name type="scientific">Thalassiosira oceanica</name>
    <name type="common">Marine diatom</name>
    <dbReference type="NCBI Taxonomy" id="159749"/>
    <lineage>
        <taxon>Eukaryota</taxon>
        <taxon>Sar</taxon>
        <taxon>Stramenopiles</taxon>
        <taxon>Ochrophyta</taxon>
        <taxon>Bacillariophyta</taxon>
        <taxon>Coscinodiscophyceae</taxon>
        <taxon>Thalassiosirophycidae</taxon>
        <taxon>Thalassiosirales</taxon>
        <taxon>Thalassiosiraceae</taxon>
        <taxon>Thalassiosira</taxon>
    </lineage>
</organism>
<keyword evidence="2 3" id="KW-0694">RNA-binding</keyword>
<evidence type="ECO:0000256" key="1">
    <source>
        <dbReference type="ARBA" id="ARBA00022737"/>
    </source>
</evidence>
<dbReference type="GO" id="GO:0003723">
    <property type="term" value="F:RNA binding"/>
    <property type="evidence" value="ECO:0007669"/>
    <property type="project" value="UniProtKB-UniRule"/>
</dbReference>
<dbReference type="EMBL" id="AGNL01007693">
    <property type="protein sequence ID" value="EJK71068.1"/>
    <property type="molecule type" value="Genomic_DNA"/>
</dbReference>
<feature type="compositionally biased region" description="Low complexity" evidence="4">
    <location>
        <begin position="422"/>
        <end position="451"/>
    </location>
</feature>
<dbReference type="OrthoDB" id="48651at2759"/>
<keyword evidence="1" id="KW-0677">Repeat</keyword>
<dbReference type="Proteomes" id="UP000266841">
    <property type="component" value="Unassembled WGS sequence"/>
</dbReference>
<reference evidence="6 7" key="1">
    <citation type="journal article" date="2012" name="Genome Biol.">
        <title>Genome and low-iron response of an oceanic diatom adapted to chronic iron limitation.</title>
        <authorList>
            <person name="Lommer M."/>
            <person name="Specht M."/>
            <person name="Roy A.S."/>
            <person name="Kraemer L."/>
            <person name="Andreson R."/>
            <person name="Gutowska M.A."/>
            <person name="Wolf J."/>
            <person name="Bergner S.V."/>
            <person name="Schilhabel M.B."/>
            <person name="Klostermeier U.C."/>
            <person name="Beiko R.G."/>
            <person name="Rosenstiel P."/>
            <person name="Hippler M."/>
            <person name="Laroche J."/>
        </authorList>
    </citation>
    <scope>NUCLEOTIDE SEQUENCE [LARGE SCALE GENOMIC DNA]</scope>
    <source>
        <strain evidence="6 7">CCMP1005</strain>
    </source>
</reference>
<keyword evidence="7" id="KW-1185">Reference proteome</keyword>
<dbReference type="SUPFAM" id="SSF54928">
    <property type="entry name" value="RNA-binding domain, RBD"/>
    <property type="match status" value="1"/>
</dbReference>
<feature type="compositionally biased region" description="Low complexity" evidence="4">
    <location>
        <begin position="200"/>
        <end position="209"/>
    </location>
</feature>
<dbReference type="OMA" id="FNDSAPR"/>
<dbReference type="PANTHER" id="PTHR23236">
    <property type="entry name" value="EUKARYOTIC TRANSLATION INITIATION FACTOR 4B/4H"/>
    <property type="match status" value="1"/>
</dbReference>
<evidence type="ECO:0000313" key="7">
    <source>
        <dbReference type="Proteomes" id="UP000266841"/>
    </source>
</evidence>
<evidence type="ECO:0000256" key="3">
    <source>
        <dbReference type="PROSITE-ProRule" id="PRU00176"/>
    </source>
</evidence>
<sequence length="480" mass="51684">MSNITSWADASSDEDSDDERIAPPPSYLPGQQQDESDEEEEEYIPPEKQFDLPTHPPFTAFVGNIPNKLRSNQEFGDELDFMLNKRRVMVEGRGVLKAREVRLMIHRDSGESKGFGYVEFDSADELLAFLTLDQPSLSGRPMRIDIATGQSNSSRRDRPRDRRDGGRRFDDSRPVQSNDRRGSREPAAIDASQFMGGRYSRSNSNSMPPSGGGSQYKSNFGGRGAPPERSASSISVSSGGGGPARQRPSLKLAPRTKPLENARSASQGSIFGGAKPRDEKKIEKDRKMSDDAKVEGVRKGMANADLKEIKKRPTVDKSDASEVKLDGKNDDVVDKSEKSDVAESAKDKRKPAVEKKDSSRGGRGKGGRNNNKQGSGRNSNNNKDGNQSQTSKKEPSRKSNSRGRGGGKGRGEGGRRGAQTKSDSNTTASGSTSSLAKAAAAGKDGGDASSAPPAPQGKGKKQTPKKVNSFAAFLDDSDNE</sequence>
<dbReference type="SMART" id="SM00360">
    <property type="entry name" value="RRM"/>
    <property type="match status" value="1"/>
</dbReference>
<protein>
    <recommendedName>
        <fullName evidence="5">RRM domain-containing protein</fullName>
    </recommendedName>
</protein>
<evidence type="ECO:0000256" key="2">
    <source>
        <dbReference type="ARBA" id="ARBA00022884"/>
    </source>
</evidence>
<feature type="compositionally biased region" description="Low complexity" evidence="4">
    <location>
        <begin position="368"/>
        <end position="383"/>
    </location>
</feature>
<feature type="compositionally biased region" description="Basic and acidic residues" evidence="4">
    <location>
        <begin position="275"/>
        <end position="298"/>
    </location>
</feature>
<gene>
    <name evidence="6" type="ORF">THAOC_07528</name>
</gene>
<feature type="region of interest" description="Disordered" evidence="4">
    <location>
        <begin position="138"/>
        <end position="480"/>
    </location>
</feature>
<evidence type="ECO:0000259" key="5">
    <source>
        <dbReference type="PROSITE" id="PS50102"/>
    </source>
</evidence>
<evidence type="ECO:0000256" key="4">
    <source>
        <dbReference type="SAM" id="MobiDB-lite"/>
    </source>
</evidence>
<evidence type="ECO:0000313" key="6">
    <source>
        <dbReference type="EMBL" id="EJK71068.1"/>
    </source>
</evidence>
<feature type="compositionally biased region" description="Basic and acidic residues" evidence="4">
    <location>
        <begin position="154"/>
        <end position="184"/>
    </location>
</feature>
<dbReference type="AlphaFoldDB" id="K0SXB5"/>
<feature type="compositionally biased region" description="Basic and acidic residues" evidence="4">
    <location>
        <begin position="305"/>
        <end position="360"/>
    </location>
</feature>
<dbReference type="InterPro" id="IPR012677">
    <property type="entry name" value="Nucleotide-bd_a/b_plait_sf"/>
</dbReference>
<dbReference type="InterPro" id="IPR000504">
    <property type="entry name" value="RRM_dom"/>
</dbReference>
<feature type="domain" description="RRM" evidence="5">
    <location>
        <begin position="58"/>
        <end position="149"/>
    </location>
</feature>
<feature type="region of interest" description="Disordered" evidence="4">
    <location>
        <begin position="1"/>
        <end position="55"/>
    </location>
</feature>
<dbReference type="Gene3D" id="3.30.70.330">
    <property type="match status" value="1"/>
</dbReference>
<comment type="caution">
    <text evidence="6">The sequence shown here is derived from an EMBL/GenBank/DDBJ whole genome shotgun (WGS) entry which is preliminary data.</text>
</comment>
<dbReference type="PROSITE" id="PS50102">
    <property type="entry name" value="RRM"/>
    <property type="match status" value="1"/>
</dbReference>
<dbReference type="PANTHER" id="PTHR23236:SF119">
    <property type="entry name" value="NUCLEAR RNA-BINDING PROTEIN SART-3"/>
    <property type="match status" value="1"/>
</dbReference>
<dbReference type="InterPro" id="IPR035979">
    <property type="entry name" value="RBD_domain_sf"/>
</dbReference>
<dbReference type="eggNOG" id="KOG0118">
    <property type="taxonomic scope" value="Eukaryota"/>
</dbReference>
<feature type="compositionally biased region" description="Acidic residues" evidence="4">
    <location>
        <begin position="34"/>
        <end position="44"/>
    </location>
</feature>